<dbReference type="InterPro" id="IPR036728">
    <property type="entry name" value="PBP_GOBP_sf"/>
</dbReference>
<feature type="signal peptide" evidence="1">
    <location>
        <begin position="1"/>
        <end position="18"/>
    </location>
</feature>
<sequence length="103" mass="11539">MNLLSCCLLAALILGIQSTTEEERTKLEELREECLSKAGISHKINPSLQEKQIYSLCFAKKIGFISESGDILTDEVKAKLKKKINDDNKVSEILKKCPVQKDT</sequence>
<keyword evidence="1" id="KW-0732">Signal</keyword>
<dbReference type="SUPFAM" id="SSF47565">
    <property type="entry name" value="Insect pheromone/odorant-binding proteins"/>
    <property type="match status" value="1"/>
</dbReference>
<reference evidence="2" key="1">
    <citation type="journal article" date="2023" name="G3 (Bethesda)">
        <title>Whole genome assemblies of Zophobas morio and Tenebrio molitor.</title>
        <authorList>
            <person name="Kaur S."/>
            <person name="Stinson S.A."/>
            <person name="diCenzo G.C."/>
        </authorList>
    </citation>
    <scope>NUCLEOTIDE SEQUENCE</scope>
    <source>
        <strain evidence="2">QUZm001</strain>
    </source>
</reference>
<name>A0AA38M9Z5_9CUCU</name>
<dbReference type="Gene3D" id="1.10.238.20">
    <property type="entry name" value="Pheromone/general odorant binding protein domain"/>
    <property type="match status" value="1"/>
</dbReference>
<feature type="chain" id="PRO_5041205566" evidence="1">
    <location>
        <begin position="19"/>
        <end position="103"/>
    </location>
</feature>
<dbReference type="Pfam" id="PF01395">
    <property type="entry name" value="PBP_GOBP"/>
    <property type="match status" value="1"/>
</dbReference>
<evidence type="ECO:0000313" key="3">
    <source>
        <dbReference type="Proteomes" id="UP001168821"/>
    </source>
</evidence>
<organism evidence="2 3">
    <name type="scientific">Zophobas morio</name>
    <dbReference type="NCBI Taxonomy" id="2755281"/>
    <lineage>
        <taxon>Eukaryota</taxon>
        <taxon>Metazoa</taxon>
        <taxon>Ecdysozoa</taxon>
        <taxon>Arthropoda</taxon>
        <taxon>Hexapoda</taxon>
        <taxon>Insecta</taxon>
        <taxon>Pterygota</taxon>
        <taxon>Neoptera</taxon>
        <taxon>Endopterygota</taxon>
        <taxon>Coleoptera</taxon>
        <taxon>Polyphaga</taxon>
        <taxon>Cucujiformia</taxon>
        <taxon>Tenebrionidae</taxon>
        <taxon>Zophobas</taxon>
    </lineage>
</organism>
<dbReference type="AlphaFoldDB" id="A0AA38M9Z5"/>
<dbReference type="GO" id="GO:0005549">
    <property type="term" value="F:odorant binding"/>
    <property type="evidence" value="ECO:0007669"/>
    <property type="project" value="InterPro"/>
</dbReference>
<accession>A0AA38M9Z5</accession>
<keyword evidence="3" id="KW-1185">Reference proteome</keyword>
<dbReference type="Proteomes" id="UP001168821">
    <property type="component" value="Unassembled WGS sequence"/>
</dbReference>
<evidence type="ECO:0000256" key="1">
    <source>
        <dbReference type="SAM" id="SignalP"/>
    </source>
</evidence>
<protein>
    <submittedName>
        <fullName evidence="2">Uncharacterized protein</fullName>
    </submittedName>
</protein>
<dbReference type="InterPro" id="IPR006170">
    <property type="entry name" value="PBP/GOBP"/>
</dbReference>
<dbReference type="EMBL" id="JALNTZ010000006">
    <property type="protein sequence ID" value="KAJ3649070.1"/>
    <property type="molecule type" value="Genomic_DNA"/>
</dbReference>
<gene>
    <name evidence="2" type="ORF">Zmor_020832</name>
</gene>
<comment type="caution">
    <text evidence="2">The sequence shown here is derived from an EMBL/GenBank/DDBJ whole genome shotgun (WGS) entry which is preliminary data.</text>
</comment>
<proteinExistence type="predicted"/>
<evidence type="ECO:0000313" key="2">
    <source>
        <dbReference type="EMBL" id="KAJ3649070.1"/>
    </source>
</evidence>